<dbReference type="InterPro" id="IPR012132">
    <property type="entry name" value="GMC_OxRdtase"/>
</dbReference>
<keyword evidence="5" id="KW-0560">Oxidoreductase</keyword>
<feature type="active site" description="Proton acceptor" evidence="6">
    <location>
        <position position="576"/>
    </location>
</feature>
<feature type="compositionally biased region" description="Low complexity" evidence="8">
    <location>
        <begin position="603"/>
        <end position="619"/>
    </location>
</feature>
<evidence type="ECO:0000256" key="3">
    <source>
        <dbReference type="ARBA" id="ARBA00022630"/>
    </source>
</evidence>
<dbReference type="OrthoDB" id="269227at2759"/>
<evidence type="ECO:0000256" key="5">
    <source>
        <dbReference type="ARBA" id="ARBA00023002"/>
    </source>
</evidence>
<comment type="similarity">
    <text evidence="2">Belongs to the GMC oxidoreductase family.</text>
</comment>
<evidence type="ECO:0000256" key="8">
    <source>
        <dbReference type="SAM" id="MobiDB-lite"/>
    </source>
</evidence>
<dbReference type="Gene3D" id="4.10.450.10">
    <property type="entry name" value="Glucose Oxidase, domain 2"/>
    <property type="match status" value="1"/>
</dbReference>
<dbReference type="PANTHER" id="PTHR11552:SF218">
    <property type="entry name" value="GLUCOSE-METHANOL-CHOLINE OXIDOREDUCTASE N-TERMINAL DOMAIN-CONTAINING PROTEIN"/>
    <property type="match status" value="1"/>
</dbReference>
<dbReference type="EMBL" id="KV722797">
    <property type="protein sequence ID" value="OCH83835.1"/>
    <property type="molecule type" value="Genomic_DNA"/>
</dbReference>
<keyword evidence="3" id="KW-0285">Flavoprotein</keyword>
<reference evidence="10 11" key="1">
    <citation type="submission" date="2016-07" db="EMBL/GenBank/DDBJ databases">
        <title>Draft genome of the white-rot fungus Obba rivulosa 3A-2.</title>
        <authorList>
            <consortium name="DOE Joint Genome Institute"/>
            <person name="Miettinen O."/>
            <person name="Riley R."/>
            <person name="Acob R."/>
            <person name="Barry K."/>
            <person name="Cullen D."/>
            <person name="De Vries R."/>
            <person name="Hainaut M."/>
            <person name="Hatakka A."/>
            <person name="Henrissat B."/>
            <person name="Hilden K."/>
            <person name="Kuo R."/>
            <person name="Labutti K."/>
            <person name="Lipzen A."/>
            <person name="Makela M.R."/>
            <person name="Sandor L."/>
            <person name="Spatafora J.W."/>
            <person name="Grigoriev I.V."/>
            <person name="Hibbett D.S."/>
        </authorList>
    </citation>
    <scope>NUCLEOTIDE SEQUENCE [LARGE SCALE GENOMIC DNA]</scope>
    <source>
        <strain evidence="10 11">3A-2</strain>
    </source>
</reference>
<evidence type="ECO:0000256" key="1">
    <source>
        <dbReference type="ARBA" id="ARBA00001974"/>
    </source>
</evidence>
<dbReference type="InterPro" id="IPR000172">
    <property type="entry name" value="GMC_OxRdtase_N"/>
</dbReference>
<name>A0A8E2ARE3_9APHY</name>
<dbReference type="GO" id="GO:0050660">
    <property type="term" value="F:flavin adenine dinucleotide binding"/>
    <property type="evidence" value="ECO:0007669"/>
    <property type="project" value="InterPro"/>
</dbReference>
<protein>
    <submittedName>
        <fullName evidence="10">Alcohol oxidase</fullName>
    </submittedName>
</protein>
<sequence length="650" mass="68744">MSLDARDPSSQLPSSIQALETHAEHDAFCSDALSLRRRNIIYNGQISGSYDFVIVGGGTSGLVLASRLSEDSNTTVLVLEAGDTGDAVSSSIDIPGNAYYSFLLGSSYDWAYTTVPQPSAGNLTLPWPRGKLLSGLSTINGMYLVHFIAMEVDAWSGMVDDGSLWSWDNLFSAMRMSETFTPPSPQIPNSSHGFSGPLHSSYRDYIIPAVGDWTQTLTDIGIPGTVDSNGGDGWGAFIATLSIKPSNWTRSYSRSAYIDPLPPRPTWRFSQMAPARGAPVNTVGVRKETVFASGAIGSPHVLMLSGVGPADILQAAGVPIQVALPGVGQHLQDHISSQVVWPKSEGMAPNGTSSPFLSFINSATAYANITNLLGDSAFAFQSQIAGQLPQSSATLAPSQYPEVVAGYEAIYNITLRQFLMSPVGQVEILFSLTGTALGAQSVAIQAALQHPFSQGRIWINSSDPFDYPVIDPQYLSHSADTVILREGLKLARTLGNTSPLSSAMQTELVPGPSVSSDDDWDAWLATQIGTEYHPSCSCAMLPQSQGGVVDANLKVYGLANVRVADASVFPIQFAAHLQAPTYGLAEQAAQIIRATYNGVGLPTSTSSASSTTSPTTPTTVGSNGALPSGPRSQVLYATSAVLLMIAFYVL</sequence>
<dbReference type="SUPFAM" id="SSF51905">
    <property type="entry name" value="FAD/NAD(P)-binding domain"/>
    <property type="match status" value="1"/>
</dbReference>
<dbReference type="InterPro" id="IPR027424">
    <property type="entry name" value="Glucose_Oxidase_domain_2"/>
</dbReference>
<accession>A0A8E2ARE3</accession>
<evidence type="ECO:0000259" key="9">
    <source>
        <dbReference type="PROSITE" id="PS00624"/>
    </source>
</evidence>
<dbReference type="PROSITE" id="PS00624">
    <property type="entry name" value="GMC_OXRED_2"/>
    <property type="match status" value="1"/>
</dbReference>
<proteinExistence type="inferred from homology"/>
<keyword evidence="4 7" id="KW-0274">FAD</keyword>
<feature type="binding site" evidence="7">
    <location>
        <begin position="59"/>
        <end position="60"/>
    </location>
    <ligand>
        <name>FAD</name>
        <dbReference type="ChEBI" id="CHEBI:57692"/>
    </ligand>
</feature>
<organism evidence="10 11">
    <name type="scientific">Obba rivulosa</name>
    <dbReference type="NCBI Taxonomy" id="1052685"/>
    <lineage>
        <taxon>Eukaryota</taxon>
        <taxon>Fungi</taxon>
        <taxon>Dikarya</taxon>
        <taxon>Basidiomycota</taxon>
        <taxon>Agaricomycotina</taxon>
        <taxon>Agaricomycetes</taxon>
        <taxon>Polyporales</taxon>
        <taxon>Gelatoporiaceae</taxon>
        <taxon>Obba</taxon>
    </lineage>
</organism>
<dbReference type="PANTHER" id="PTHR11552">
    <property type="entry name" value="GLUCOSE-METHANOL-CHOLINE GMC OXIDOREDUCTASE"/>
    <property type="match status" value="1"/>
</dbReference>
<dbReference type="InterPro" id="IPR036188">
    <property type="entry name" value="FAD/NAD-bd_sf"/>
</dbReference>
<dbReference type="Pfam" id="PF00732">
    <property type="entry name" value="GMC_oxred_N"/>
    <property type="match status" value="1"/>
</dbReference>
<dbReference type="Proteomes" id="UP000250043">
    <property type="component" value="Unassembled WGS sequence"/>
</dbReference>
<feature type="domain" description="Glucose-methanol-choline oxidoreductase N-terminal" evidence="9">
    <location>
        <begin position="294"/>
        <end position="308"/>
    </location>
</feature>
<evidence type="ECO:0000256" key="7">
    <source>
        <dbReference type="PIRSR" id="PIRSR000137-2"/>
    </source>
</evidence>
<evidence type="ECO:0000313" key="10">
    <source>
        <dbReference type="EMBL" id="OCH83835.1"/>
    </source>
</evidence>
<evidence type="ECO:0000256" key="6">
    <source>
        <dbReference type="PIRSR" id="PIRSR000137-1"/>
    </source>
</evidence>
<dbReference type="PIRSF" id="PIRSF000137">
    <property type="entry name" value="Alcohol_oxidase"/>
    <property type="match status" value="1"/>
</dbReference>
<dbReference type="SUPFAM" id="SSF54373">
    <property type="entry name" value="FAD-linked reductases, C-terminal domain"/>
    <property type="match status" value="1"/>
</dbReference>
<dbReference type="Pfam" id="PF13450">
    <property type="entry name" value="NAD_binding_8"/>
    <property type="match status" value="1"/>
</dbReference>
<gene>
    <name evidence="10" type="ORF">OBBRIDRAFT_815690</name>
</gene>
<feature type="active site" description="Proton donor" evidence="6">
    <location>
        <position position="533"/>
    </location>
</feature>
<dbReference type="InterPro" id="IPR007867">
    <property type="entry name" value="GMC_OxRtase_C"/>
</dbReference>
<dbReference type="GO" id="GO:0016614">
    <property type="term" value="F:oxidoreductase activity, acting on CH-OH group of donors"/>
    <property type="evidence" value="ECO:0007669"/>
    <property type="project" value="InterPro"/>
</dbReference>
<dbReference type="Gene3D" id="3.50.50.60">
    <property type="entry name" value="FAD/NAD(P)-binding domain"/>
    <property type="match status" value="2"/>
</dbReference>
<keyword evidence="11" id="KW-1185">Reference proteome</keyword>
<evidence type="ECO:0000313" key="11">
    <source>
        <dbReference type="Proteomes" id="UP000250043"/>
    </source>
</evidence>
<dbReference type="Pfam" id="PF05199">
    <property type="entry name" value="GMC_oxred_C"/>
    <property type="match status" value="1"/>
</dbReference>
<evidence type="ECO:0000256" key="4">
    <source>
        <dbReference type="ARBA" id="ARBA00022827"/>
    </source>
</evidence>
<dbReference type="AlphaFoldDB" id="A0A8E2ARE3"/>
<feature type="region of interest" description="Disordered" evidence="8">
    <location>
        <begin position="603"/>
        <end position="625"/>
    </location>
</feature>
<dbReference type="Gene3D" id="3.30.560.10">
    <property type="entry name" value="Glucose Oxidase, domain 3"/>
    <property type="match status" value="2"/>
</dbReference>
<comment type="cofactor">
    <cofactor evidence="1 7">
        <name>FAD</name>
        <dbReference type="ChEBI" id="CHEBI:57692"/>
    </cofactor>
</comment>
<evidence type="ECO:0000256" key="2">
    <source>
        <dbReference type="ARBA" id="ARBA00010790"/>
    </source>
</evidence>